<dbReference type="AlphaFoldDB" id="A0A9J6E7P0"/>
<dbReference type="GO" id="GO:0006887">
    <property type="term" value="P:exocytosis"/>
    <property type="evidence" value="ECO:0007669"/>
    <property type="project" value="TreeGrafter"/>
</dbReference>
<feature type="domain" description="Exocyst complex component Sec10-like alpha-helical bundle" evidence="1">
    <location>
        <begin position="114"/>
        <end position="305"/>
    </location>
</feature>
<organism evidence="2 3">
    <name type="scientific">Rhipicephalus microplus</name>
    <name type="common">Cattle tick</name>
    <name type="synonym">Boophilus microplus</name>
    <dbReference type="NCBI Taxonomy" id="6941"/>
    <lineage>
        <taxon>Eukaryota</taxon>
        <taxon>Metazoa</taxon>
        <taxon>Ecdysozoa</taxon>
        <taxon>Arthropoda</taxon>
        <taxon>Chelicerata</taxon>
        <taxon>Arachnida</taxon>
        <taxon>Acari</taxon>
        <taxon>Parasitiformes</taxon>
        <taxon>Ixodida</taxon>
        <taxon>Ixodoidea</taxon>
        <taxon>Ixodidae</taxon>
        <taxon>Rhipicephalinae</taxon>
        <taxon>Rhipicephalus</taxon>
        <taxon>Boophilus</taxon>
    </lineage>
</organism>
<proteinExistence type="predicted"/>
<dbReference type="Pfam" id="PF07393">
    <property type="entry name" value="Sec10_HB"/>
    <property type="match status" value="2"/>
</dbReference>
<dbReference type="PANTHER" id="PTHR12100:SF0">
    <property type="entry name" value="EXOCYST COMPLEX COMPONENT 5"/>
    <property type="match status" value="1"/>
</dbReference>
<gene>
    <name evidence="2" type="ORF">HPB51_006581</name>
</gene>
<dbReference type="InterPro" id="IPR048627">
    <property type="entry name" value="Sec10_HB"/>
</dbReference>
<evidence type="ECO:0000313" key="3">
    <source>
        <dbReference type="Proteomes" id="UP000821866"/>
    </source>
</evidence>
<dbReference type="Proteomes" id="UP000821866">
    <property type="component" value="Chromosome 3"/>
</dbReference>
<keyword evidence="3" id="KW-1185">Reference proteome</keyword>
<reference evidence="2" key="2">
    <citation type="submission" date="2021-09" db="EMBL/GenBank/DDBJ databases">
        <authorList>
            <person name="Jia N."/>
            <person name="Wang J."/>
            <person name="Shi W."/>
            <person name="Du L."/>
            <person name="Sun Y."/>
            <person name="Zhan W."/>
            <person name="Jiang J."/>
            <person name="Wang Q."/>
            <person name="Zhang B."/>
            <person name="Ji P."/>
            <person name="Sakyi L.B."/>
            <person name="Cui X."/>
            <person name="Yuan T."/>
            <person name="Jiang B."/>
            <person name="Yang W."/>
            <person name="Lam T.T.-Y."/>
            <person name="Chang Q."/>
            <person name="Ding S."/>
            <person name="Wang X."/>
            <person name="Zhu J."/>
            <person name="Ruan X."/>
            <person name="Zhao L."/>
            <person name="Wei J."/>
            <person name="Que T."/>
            <person name="Du C."/>
            <person name="Cheng J."/>
            <person name="Dai P."/>
            <person name="Han X."/>
            <person name="Huang E."/>
            <person name="Gao Y."/>
            <person name="Liu J."/>
            <person name="Shao H."/>
            <person name="Ye R."/>
            <person name="Li L."/>
            <person name="Wei W."/>
            <person name="Wang X."/>
            <person name="Wang C."/>
            <person name="Huo Q."/>
            <person name="Li W."/>
            <person name="Guo W."/>
            <person name="Chen H."/>
            <person name="Chen S."/>
            <person name="Zhou L."/>
            <person name="Zhou L."/>
            <person name="Ni X."/>
            <person name="Tian J."/>
            <person name="Zhou Y."/>
            <person name="Sheng Y."/>
            <person name="Liu T."/>
            <person name="Pan Y."/>
            <person name="Xia L."/>
            <person name="Li J."/>
            <person name="Zhao F."/>
            <person name="Cao W."/>
        </authorList>
    </citation>
    <scope>NUCLEOTIDE SEQUENCE</scope>
    <source>
        <strain evidence="2">Rmic-2018</strain>
        <tissue evidence="2">Larvae</tissue>
    </source>
</reference>
<feature type="domain" description="Exocyst complex component Sec10-like alpha-helical bundle" evidence="1">
    <location>
        <begin position="354"/>
        <end position="489"/>
    </location>
</feature>
<name>A0A9J6E7P0_RHIMP</name>
<evidence type="ECO:0000259" key="1">
    <source>
        <dbReference type="Pfam" id="PF07393"/>
    </source>
</evidence>
<dbReference type="InterPro" id="IPR009976">
    <property type="entry name" value="Sec10-like"/>
</dbReference>
<dbReference type="EMBL" id="JABSTU010000005">
    <property type="protein sequence ID" value="KAH8030149.1"/>
    <property type="molecule type" value="Genomic_DNA"/>
</dbReference>
<protein>
    <recommendedName>
        <fullName evidence="1">Exocyst complex component Sec10-like alpha-helical bundle domain-containing protein</fullName>
    </recommendedName>
</protein>
<dbReference type="VEuPathDB" id="VectorBase:LOC119163938"/>
<dbReference type="GO" id="GO:0006893">
    <property type="term" value="P:Golgi to plasma membrane transport"/>
    <property type="evidence" value="ECO:0007669"/>
    <property type="project" value="TreeGrafter"/>
</dbReference>
<sequence>MRLRGCANIRSRHSRCKGWRSCGSFGVSQWGGRLNDWRRPGDHLGVTWGRMGRKLLWLVRRHDLRYYLLNCLADGWKNSSGQLLSSRWVGKVQERELPRDFLTYEGLEGAFMKKDMFSNIVPLCERSEQVIEEVFTNPEQVMCKFVSNIYNGKLQEYIQSNLSDRSDPEKYLRTLYELYSKTMQLSSNLSKFKMGNDPAFLKKLTRQIFSKHLDPYLSIEMQYLRDKCCTVLNRYYESKNHHKRQFQFGGIHDLRRDLQAKLGARSNINIAPTVENFGGETFLSEEVAINLLQESKLAFQRCQLLDFEEAALNHNHSNQPSSCQFISAPAVVCGVSRRNFLCHQSLECLQLSPLSKPTELPKSVAQIFDILLNGLCIEHIHYALEIGLRAIPVSEPKSEPEIYFFDTVRQCNSIYQLLEKLFNNNVAPLLLSTPEHGVCLQKKRELTEQMEIKMDTGLDRSLAAIIGWVHCILQTEQKKTDFKPEVEDVIETTKVHLTINHCYGLPLAEAPATNSVAAG</sequence>
<accession>A0A9J6E7P0</accession>
<dbReference type="GO" id="GO:0000145">
    <property type="term" value="C:exocyst"/>
    <property type="evidence" value="ECO:0007669"/>
    <property type="project" value="TreeGrafter"/>
</dbReference>
<dbReference type="PANTHER" id="PTHR12100">
    <property type="entry name" value="SEC10"/>
    <property type="match status" value="1"/>
</dbReference>
<evidence type="ECO:0000313" key="2">
    <source>
        <dbReference type="EMBL" id="KAH8030149.1"/>
    </source>
</evidence>
<reference evidence="2" key="1">
    <citation type="journal article" date="2020" name="Cell">
        <title>Large-Scale Comparative Analyses of Tick Genomes Elucidate Their Genetic Diversity and Vector Capacities.</title>
        <authorList>
            <consortium name="Tick Genome and Microbiome Consortium (TIGMIC)"/>
            <person name="Jia N."/>
            <person name="Wang J."/>
            <person name="Shi W."/>
            <person name="Du L."/>
            <person name="Sun Y."/>
            <person name="Zhan W."/>
            <person name="Jiang J.F."/>
            <person name="Wang Q."/>
            <person name="Zhang B."/>
            <person name="Ji P."/>
            <person name="Bell-Sakyi L."/>
            <person name="Cui X.M."/>
            <person name="Yuan T.T."/>
            <person name="Jiang B.G."/>
            <person name="Yang W.F."/>
            <person name="Lam T.T."/>
            <person name="Chang Q.C."/>
            <person name="Ding S.J."/>
            <person name="Wang X.J."/>
            <person name="Zhu J.G."/>
            <person name="Ruan X.D."/>
            <person name="Zhao L."/>
            <person name="Wei J.T."/>
            <person name="Ye R.Z."/>
            <person name="Que T.C."/>
            <person name="Du C.H."/>
            <person name="Zhou Y.H."/>
            <person name="Cheng J.X."/>
            <person name="Dai P.F."/>
            <person name="Guo W.B."/>
            <person name="Han X.H."/>
            <person name="Huang E.J."/>
            <person name="Li L.F."/>
            <person name="Wei W."/>
            <person name="Gao Y.C."/>
            <person name="Liu J.Z."/>
            <person name="Shao H.Z."/>
            <person name="Wang X."/>
            <person name="Wang C.C."/>
            <person name="Yang T.C."/>
            <person name="Huo Q.B."/>
            <person name="Li W."/>
            <person name="Chen H.Y."/>
            <person name="Chen S.E."/>
            <person name="Zhou L.G."/>
            <person name="Ni X.B."/>
            <person name="Tian J.H."/>
            <person name="Sheng Y."/>
            <person name="Liu T."/>
            <person name="Pan Y.S."/>
            <person name="Xia L.Y."/>
            <person name="Li J."/>
            <person name="Zhao F."/>
            <person name="Cao W.C."/>
        </authorList>
    </citation>
    <scope>NUCLEOTIDE SEQUENCE</scope>
    <source>
        <strain evidence="2">Rmic-2018</strain>
    </source>
</reference>
<comment type="caution">
    <text evidence="2">The sequence shown here is derived from an EMBL/GenBank/DDBJ whole genome shotgun (WGS) entry which is preliminary data.</text>
</comment>